<evidence type="ECO:0000256" key="1">
    <source>
        <dbReference type="SAM" id="MobiDB-lite"/>
    </source>
</evidence>
<protein>
    <submittedName>
        <fullName evidence="2">Uncharacterized protein</fullName>
    </submittedName>
</protein>
<reference evidence="2 3" key="1">
    <citation type="journal article" date="2013" name="Curr. Biol.">
        <title>The Genome of the Foraminiferan Reticulomyxa filosa.</title>
        <authorList>
            <person name="Glockner G."/>
            <person name="Hulsmann N."/>
            <person name="Schleicher M."/>
            <person name="Noegel A.A."/>
            <person name="Eichinger L."/>
            <person name="Gallinger C."/>
            <person name="Pawlowski J."/>
            <person name="Sierra R."/>
            <person name="Euteneuer U."/>
            <person name="Pillet L."/>
            <person name="Moustafa A."/>
            <person name="Platzer M."/>
            <person name="Groth M."/>
            <person name="Szafranski K."/>
            <person name="Schliwa M."/>
        </authorList>
    </citation>
    <scope>NUCLEOTIDE SEQUENCE [LARGE SCALE GENOMIC DNA]</scope>
</reference>
<evidence type="ECO:0000313" key="3">
    <source>
        <dbReference type="Proteomes" id="UP000023152"/>
    </source>
</evidence>
<sequence length="208" mass="25147">MQCYNTRSSFVLHDGEYHKNRGNEKSSNFTTESKVSKIFKQRPPFQYRVSLPRKFNIHKDYFVKDILPDLRRWFDNLVLKRQQHKKKFKKMGNNGLKEECKNYYKEYEKCFDQWMATTSWKRVQQEGMPPRCEELYSDFQFCWKKQFTEKLRQEVPEHILKEREKQLEERAMRNSMNNVDNDGKPKFAVPPTKITESTTAQSQKNVPP</sequence>
<dbReference type="AlphaFoldDB" id="X6MJX3"/>
<dbReference type="EMBL" id="ASPP01020660">
    <property type="protein sequence ID" value="ETO13355.1"/>
    <property type="molecule type" value="Genomic_DNA"/>
</dbReference>
<feature type="compositionally biased region" description="Polar residues" evidence="1">
    <location>
        <begin position="194"/>
        <end position="208"/>
    </location>
</feature>
<accession>X6MJX3</accession>
<evidence type="ECO:0000313" key="2">
    <source>
        <dbReference type="EMBL" id="ETO13355.1"/>
    </source>
</evidence>
<gene>
    <name evidence="2" type="ORF">RFI_24023</name>
</gene>
<comment type="caution">
    <text evidence="2">The sequence shown here is derived from an EMBL/GenBank/DDBJ whole genome shotgun (WGS) entry which is preliminary data.</text>
</comment>
<name>X6MJX3_RETFI</name>
<organism evidence="2 3">
    <name type="scientific">Reticulomyxa filosa</name>
    <dbReference type="NCBI Taxonomy" id="46433"/>
    <lineage>
        <taxon>Eukaryota</taxon>
        <taxon>Sar</taxon>
        <taxon>Rhizaria</taxon>
        <taxon>Retaria</taxon>
        <taxon>Foraminifera</taxon>
        <taxon>Monothalamids</taxon>
        <taxon>Reticulomyxidae</taxon>
        <taxon>Reticulomyxa</taxon>
    </lineage>
</organism>
<dbReference type="Proteomes" id="UP000023152">
    <property type="component" value="Unassembled WGS sequence"/>
</dbReference>
<proteinExistence type="predicted"/>
<feature type="region of interest" description="Disordered" evidence="1">
    <location>
        <begin position="171"/>
        <end position="208"/>
    </location>
</feature>
<keyword evidence="3" id="KW-1185">Reference proteome</keyword>